<proteinExistence type="predicted"/>
<dbReference type="PROSITE" id="PS51635">
    <property type="entry name" value="PNPLA"/>
    <property type="match status" value="1"/>
</dbReference>
<dbReference type="AlphaFoldDB" id="A0A9P4IME4"/>
<dbReference type="GO" id="GO:0046486">
    <property type="term" value="P:glycerolipid metabolic process"/>
    <property type="evidence" value="ECO:0007669"/>
    <property type="project" value="UniProtKB-ARBA"/>
</dbReference>
<feature type="active site" description="Nucleophile" evidence="4">
    <location>
        <position position="101"/>
    </location>
</feature>
<feature type="domain" description="PNPLA" evidence="6">
    <location>
        <begin position="43"/>
        <end position="295"/>
    </location>
</feature>
<dbReference type="PANTHER" id="PTHR24185:SF1">
    <property type="entry name" value="CALCIUM-INDEPENDENT PHOSPHOLIPASE A2-GAMMA"/>
    <property type="match status" value="1"/>
</dbReference>
<dbReference type="PANTHER" id="PTHR24185">
    <property type="entry name" value="CALCIUM-INDEPENDENT PHOSPHOLIPASE A2-GAMMA"/>
    <property type="match status" value="1"/>
</dbReference>
<dbReference type="GO" id="GO:0019369">
    <property type="term" value="P:arachidonate metabolic process"/>
    <property type="evidence" value="ECO:0007669"/>
    <property type="project" value="TreeGrafter"/>
</dbReference>
<evidence type="ECO:0000256" key="3">
    <source>
        <dbReference type="ARBA" id="ARBA00023098"/>
    </source>
</evidence>
<evidence type="ECO:0000313" key="7">
    <source>
        <dbReference type="EMBL" id="KAF2101933.1"/>
    </source>
</evidence>
<sequence>MAGTGTNSPRPSSIITPAPRSDEIASGIAWAREVKDPWDPSILTLDGGGIRGYSSLLIIKALMVEIAKWENKMEAEIKGEKTFDDKDLLPCHYFDYMYGTSTGGLIATMLARLRMPVDECLEIYRQVGNDLFGTRRSRIPLTTKYYHEPLERAVKRITTDHCPLPHEDCDGEDYYPWHPELDSPAEDASPISTMSSFSVSNPSHHICQAICLTATHNQSISEAYLLRTYPHRYVNVANWITLYNEGADPLKIWQVTRATSAAPFYFEQLEAYVRGELKIFKDGGIRENNPSGAAWSEFVSLYGERRDPALLLSIGTGRPNQQNDGFAAAWPAPFGRYTLVKKWSEKMAVFRNLLVKYTEGERQHRAMMDTARGQNTWYKRLNVCEGLQTMKLDNWERGEWKNPLTGEEKVVVGGATLTRMEKAVENYLTREFDHGEGDTYAPPKVMLEQAAEKLVRQRRARERSKNLYPKRWETFMGEHLHREKPRGEQAEEASASIAGGAGDQSAER</sequence>
<organism evidence="7 8">
    <name type="scientific">Rhizodiscina lignyota</name>
    <dbReference type="NCBI Taxonomy" id="1504668"/>
    <lineage>
        <taxon>Eukaryota</taxon>
        <taxon>Fungi</taxon>
        <taxon>Dikarya</taxon>
        <taxon>Ascomycota</taxon>
        <taxon>Pezizomycotina</taxon>
        <taxon>Dothideomycetes</taxon>
        <taxon>Pleosporomycetidae</taxon>
        <taxon>Aulographales</taxon>
        <taxon>Rhizodiscinaceae</taxon>
        <taxon>Rhizodiscina</taxon>
    </lineage>
</organism>
<keyword evidence="3 4" id="KW-0443">Lipid metabolism</keyword>
<evidence type="ECO:0000256" key="1">
    <source>
        <dbReference type="ARBA" id="ARBA00022801"/>
    </source>
</evidence>
<keyword evidence="1 4" id="KW-0378">Hydrolase</keyword>
<dbReference type="SUPFAM" id="SSF52151">
    <property type="entry name" value="FabD/lysophospholipase-like"/>
    <property type="match status" value="1"/>
</dbReference>
<dbReference type="GO" id="GO:0047499">
    <property type="term" value="F:calcium-independent phospholipase A2 activity"/>
    <property type="evidence" value="ECO:0007669"/>
    <property type="project" value="TreeGrafter"/>
</dbReference>
<accession>A0A9P4IME4</accession>
<dbReference type="EMBL" id="ML978123">
    <property type="protein sequence ID" value="KAF2101933.1"/>
    <property type="molecule type" value="Genomic_DNA"/>
</dbReference>
<feature type="active site" description="Proton acceptor" evidence="4">
    <location>
        <position position="282"/>
    </location>
</feature>
<evidence type="ECO:0000256" key="4">
    <source>
        <dbReference type="PROSITE-ProRule" id="PRU01161"/>
    </source>
</evidence>
<comment type="caution">
    <text evidence="7">The sequence shown here is derived from an EMBL/GenBank/DDBJ whole genome shotgun (WGS) entry which is preliminary data.</text>
</comment>
<feature type="short sequence motif" description="GXGXXG" evidence="4">
    <location>
        <begin position="47"/>
        <end position="52"/>
    </location>
</feature>
<feature type="compositionally biased region" description="Basic and acidic residues" evidence="5">
    <location>
        <begin position="476"/>
        <end position="489"/>
    </location>
</feature>
<protein>
    <submittedName>
        <fullName evidence="7">FabD/lysophospholipase-like protein</fullName>
    </submittedName>
</protein>
<dbReference type="Proteomes" id="UP000799772">
    <property type="component" value="Unassembled WGS sequence"/>
</dbReference>
<dbReference type="Gene3D" id="3.40.1090.10">
    <property type="entry name" value="Cytosolic phospholipase A2 catalytic domain"/>
    <property type="match status" value="1"/>
</dbReference>
<evidence type="ECO:0000259" key="6">
    <source>
        <dbReference type="PROSITE" id="PS51635"/>
    </source>
</evidence>
<name>A0A9P4IME4_9PEZI</name>
<feature type="region of interest" description="Disordered" evidence="5">
    <location>
        <begin position="476"/>
        <end position="508"/>
    </location>
</feature>
<dbReference type="Pfam" id="PF01734">
    <property type="entry name" value="Patatin"/>
    <property type="match status" value="1"/>
</dbReference>
<feature type="short sequence motif" description="DGA/G" evidence="4">
    <location>
        <begin position="282"/>
        <end position="284"/>
    </location>
</feature>
<reference evidence="7" key="1">
    <citation type="journal article" date="2020" name="Stud. Mycol.">
        <title>101 Dothideomycetes genomes: a test case for predicting lifestyles and emergence of pathogens.</title>
        <authorList>
            <person name="Haridas S."/>
            <person name="Albert R."/>
            <person name="Binder M."/>
            <person name="Bloem J."/>
            <person name="Labutti K."/>
            <person name="Salamov A."/>
            <person name="Andreopoulos B."/>
            <person name="Baker S."/>
            <person name="Barry K."/>
            <person name="Bills G."/>
            <person name="Bluhm B."/>
            <person name="Cannon C."/>
            <person name="Castanera R."/>
            <person name="Culley D."/>
            <person name="Daum C."/>
            <person name="Ezra D."/>
            <person name="Gonzalez J."/>
            <person name="Henrissat B."/>
            <person name="Kuo A."/>
            <person name="Liang C."/>
            <person name="Lipzen A."/>
            <person name="Lutzoni F."/>
            <person name="Magnuson J."/>
            <person name="Mondo S."/>
            <person name="Nolan M."/>
            <person name="Ohm R."/>
            <person name="Pangilinan J."/>
            <person name="Park H.-J."/>
            <person name="Ramirez L."/>
            <person name="Alfaro M."/>
            <person name="Sun H."/>
            <person name="Tritt A."/>
            <person name="Yoshinaga Y."/>
            <person name="Zwiers L.-H."/>
            <person name="Turgeon B."/>
            <person name="Goodwin S."/>
            <person name="Spatafora J."/>
            <person name="Crous P."/>
            <person name="Grigoriev I."/>
        </authorList>
    </citation>
    <scope>NUCLEOTIDE SEQUENCE</scope>
    <source>
        <strain evidence="7">CBS 133067</strain>
    </source>
</reference>
<gene>
    <name evidence="7" type="ORF">NA57DRAFT_35344</name>
</gene>
<dbReference type="GO" id="GO:0016042">
    <property type="term" value="P:lipid catabolic process"/>
    <property type="evidence" value="ECO:0007669"/>
    <property type="project" value="UniProtKB-UniRule"/>
</dbReference>
<dbReference type="InterPro" id="IPR016035">
    <property type="entry name" value="Acyl_Trfase/lysoPLipase"/>
</dbReference>
<dbReference type="InterPro" id="IPR002641">
    <property type="entry name" value="PNPLA_dom"/>
</dbReference>
<evidence type="ECO:0000256" key="5">
    <source>
        <dbReference type="SAM" id="MobiDB-lite"/>
    </source>
</evidence>
<keyword evidence="8" id="KW-1185">Reference proteome</keyword>
<feature type="short sequence motif" description="GXSXG" evidence="4">
    <location>
        <begin position="99"/>
        <end position="103"/>
    </location>
</feature>
<keyword evidence="2 4" id="KW-0442">Lipid degradation</keyword>
<evidence type="ECO:0000313" key="8">
    <source>
        <dbReference type="Proteomes" id="UP000799772"/>
    </source>
</evidence>
<dbReference type="OrthoDB" id="626167at2759"/>
<evidence type="ECO:0000256" key="2">
    <source>
        <dbReference type="ARBA" id="ARBA00022963"/>
    </source>
</evidence>
<dbReference type="GO" id="GO:0016020">
    <property type="term" value="C:membrane"/>
    <property type="evidence" value="ECO:0007669"/>
    <property type="project" value="TreeGrafter"/>
</dbReference>